<dbReference type="PANTHER" id="PTHR10551:SF9">
    <property type="entry name" value="FASCIN-2"/>
    <property type="match status" value="1"/>
</dbReference>
<dbReference type="InterPro" id="IPR010431">
    <property type="entry name" value="Fascin"/>
</dbReference>
<protein>
    <recommendedName>
        <fullName evidence="1">DUF7910 domain-containing protein</fullName>
    </recommendedName>
</protein>
<dbReference type="GO" id="GO:0016477">
    <property type="term" value="P:cell migration"/>
    <property type="evidence" value="ECO:0007669"/>
    <property type="project" value="TreeGrafter"/>
</dbReference>
<feature type="domain" description="DUF7910" evidence="1">
    <location>
        <begin position="93"/>
        <end position="134"/>
    </location>
</feature>
<dbReference type="EMBL" id="CAJOBE010007665">
    <property type="protein sequence ID" value="CAF4042611.1"/>
    <property type="molecule type" value="Genomic_DNA"/>
</dbReference>
<dbReference type="InterPro" id="IPR057232">
    <property type="entry name" value="DUF7910"/>
</dbReference>
<dbReference type="GO" id="GO:0051015">
    <property type="term" value="F:actin filament binding"/>
    <property type="evidence" value="ECO:0007669"/>
    <property type="project" value="InterPro"/>
</dbReference>
<dbReference type="PANTHER" id="PTHR10551">
    <property type="entry name" value="FASCIN"/>
    <property type="match status" value="1"/>
</dbReference>
<feature type="non-terminal residue" evidence="3">
    <location>
        <position position="1"/>
    </location>
</feature>
<gene>
    <name evidence="3" type="ORF">FNK824_LOCUS28263</name>
    <name evidence="2" type="ORF">SEV965_LOCUS34953</name>
</gene>
<dbReference type="CDD" id="cd00257">
    <property type="entry name" value="beta-trefoil_FSCN-like"/>
    <property type="match status" value="1"/>
</dbReference>
<dbReference type="EMBL" id="CAJNOU010005426">
    <property type="protein sequence ID" value="CAF1477725.1"/>
    <property type="molecule type" value="Genomic_DNA"/>
</dbReference>
<accession>A0A819RD41</accession>
<dbReference type="GO" id="GO:0051017">
    <property type="term" value="P:actin filament bundle assembly"/>
    <property type="evidence" value="ECO:0007669"/>
    <property type="project" value="TreeGrafter"/>
</dbReference>
<dbReference type="Pfam" id="PF25490">
    <property type="entry name" value="DUF7910"/>
    <property type="match status" value="1"/>
</dbReference>
<proteinExistence type="predicted"/>
<dbReference type="GO" id="GO:0005737">
    <property type="term" value="C:cytoplasm"/>
    <property type="evidence" value="ECO:0007669"/>
    <property type="project" value="TreeGrafter"/>
</dbReference>
<dbReference type="SUPFAM" id="SSF50405">
    <property type="entry name" value="Actin-crosslinking proteins"/>
    <property type="match status" value="1"/>
</dbReference>
<dbReference type="InterPro" id="IPR008999">
    <property type="entry name" value="Actin-crosslinking"/>
</dbReference>
<name>A0A819RD41_9BILA</name>
<comment type="caution">
    <text evidence="3">The sequence shown here is derived from an EMBL/GenBank/DDBJ whole genome shotgun (WGS) entry which is preliminary data.</text>
</comment>
<evidence type="ECO:0000313" key="3">
    <source>
        <dbReference type="EMBL" id="CAF4042611.1"/>
    </source>
</evidence>
<reference evidence="3" key="1">
    <citation type="submission" date="2021-02" db="EMBL/GenBank/DDBJ databases">
        <authorList>
            <person name="Nowell W R."/>
        </authorList>
    </citation>
    <scope>NUCLEOTIDE SEQUENCE</scope>
</reference>
<dbReference type="Proteomes" id="UP000663889">
    <property type="component" value="Unassembled WGS sequence"/>
</dbReference>
<evidence type="ECO:0000259" key="1">
    <source>
        <dbReference type="Pfam" id="PF25490"/>
    </source>
</evidence>
<sequence>TRLGALHSKAPDAYLFPTDDTKTHGGPAGDFTIIFEGNSASPGTANTIITSKVIALRSNANGKFVCATNAGNSPLVANRDCASGWETFDLIILNRNNVALKSHANGQYVCAENGGNSPLIANRASISSWETFQMIDRGNGKVAFIAVNGNYVCADDFGNSALIANRNSVDSWETFDLVPQ</sequence>
<dbReference type="GO" id="GO:0015629">
    <property type="term" value="C:actin cytoskeleton"/>
    <property type="evidence" value="ECO:0007669"/>
    <property type="project" value="TreeGrafter"/>
</dbReference>
<dbReference type="AlphaFoldDB" id="A0A819RD41"/>
<dbReference type="Gene3D" id="2.80.10.50">
    <property type="match status" value="1"/>
</dbReference>
<organism evidence="3 4">
    <name type="scientific">Rotaria sordida</name>
    <dbReference type="NCBI Taxonomy" id="392033"/>
    <lineage>
        <taxon>Eukaryota</taxon>
        <taxon>Metazoa</taxon>
        <taxon>Spiralia</taxon>
        <taxon>Gnathifera</taxon>
        <taxon>Rotifera</taxon>
        <taxon>Eurotatoria</taxon>
        <taxon>Bdelloidea</taxon>
        <taxon>Philodinida</taxon>
        <taxon>Philodinidae</taxon>
        <taxon>Rotaria</taxon>
    </lineage>
</organism>
<evidence type="ECO:0000313" key="4">
    <source>
        <dbReference type="Proteomes" id="UP000663874"/>
    </source>
</evidence>
<evidence type="ECO:0000313" key="2">
    <source>
        <dbReference type="EMBL" id="CAF1477725.1"/>
    </source>
</evidence>
<dbReference type="Proteomes" id="UP000663874">
    <property type="component" value="Unassembled WGS sequence"/>
</dbReference>
<dbReference type="GO" id="GO:0007163">
    <property type="term" value="P:establishment or maintenance of cell polarity"/>
    <property type="evidence" value="ECO:0007669"/>
    <property type="project" value="TreeGrafter"/>
</dbReference>